<dbReference type="Proteomes" id="UP001329151">
    <property type="component" value="Chromosome"/>
</dbReference>
<feature type="transmembrane region" description="Helical" evidence="1">
    <location>
        <begin position="7"/>
        <end position="24"/>
    </location>
</feature>
<dbReference type="InterPro" id="IPR029058">
    <property type="entry name" value="AB_hydrolase_fold"/>
</dbReference>
<dbReference type="KEGG" id="lto:RGQ30_13080"/>
<proteinExistence type="predicted"/>
<dbReference type="Gene3D" id="3.40.50.1820">
    <property type="entry name" value="alpha/beta hydrolase"/>
    <property type="match status" value="1"/>
</dbReference>
<keyword evidence="3" id="KW-1185">Reference proteome</keyword>
<evidence type="ECO:0000313" key="2">
    <source>
        <dbReference type="EMBL" id="BET25807.1"/>
    </source>
</evidence>
<keyword evidence="1" id="KW-0472">Membrane</keyword>
<organism evidence="2 3">
    <name type="scientific">Limnobacter thiooxidans</name>
    <dbReference type="NCBI Taxonomy" id="131080"/>
    <lineage>
        <taxon>Bacteria</taxon>
        <taxon>Pseudomonadati</taxon>
        <taxon>Pseudomonadota</taxon>
        <taxon>Betaproteobacteria</taxon>
        <taxon>Burkholderiales</taxon>
        <taxon>Burkholderiaceae</taxon>
        <taxon>Limnobacter</taxon>
    </lineage>
</organism>
<keyword evidence="1" id="KW-0812">Transmembrane</keyword>
<dbReference type="EMBL" id="AP028947">
    <property type="protein sequence ID" value="BET25807.1"/>
    <property type="molecule type" value="Genomic_DNA"/>
</dbReference>
<sequence>MIRHLNRLYWIGYLTALLGLYWVLKNWFGMAMDDAAIGALALVIGSLFLAHVGFNISGFALSYSVRQIPQIRDKGMPFHSTEGEGFHRLNVPRWIKAVTVESLASLKLVTLLQPWAPNPDGIALAGKTWRKKKPLPVLLVHGYLCNSAVWAGTRALLERADVSTHAITLEPAIGSIRSYSEAIHEAIDELLVATGAPQVKIIAHSMGGVAVRYHATEYGHHRIAGMITVGSPHYGTALSTLGIGKNVKQMAWGSYFLKTLREHPTDREFQTKIWSLWSPQDNIVCPPVSSKLEFGKNTAVPGCGHVALLNDSTTEDLILNWLAEDAQAYPLAENRA</sequence>
<keyword evidence="1" id="KW-1133">Transmembrane helix</keyword>
<dbReference type="RefSeq" id="WP_130556670.1">
    <property type="nucleotide sequence ID" value="NZ_AP028947.1"/>
</dbReference>
<gene>
    <name evidence="2" type="ORF">RGQ30_13080</name>
</gene>
<dbReference type="Pfam" id="PF02089">
    <property type="entry name" value="Palm_thioest"/>
    <property type="match status" value="1"/>
</dbReference>
<accession>A0AA86JJW3</accession>
<reference evidence="2 3" key="1">
    <citation type="submission" date="2023-10" db="EMBL/GenBank/DDBJ databases">
        <title>Complete Genome Sequence of Limnobacter thiooxidans CS-K2T, Isolated from freshwater lake sediments in Bavaria, Germany.</title>
        <authorList>
            <person name="Naruki M."/>
            <person name="Watanabe A."/>
            <person name="Warashina T."/>
            <person name="Morita T."/>
            <person name="Arakawa K."/>
        </authorList>
    </citation>
    <scope>NUCLEOTIDE SEQUENCE [LARGE SCALE GENOMIC DNA]</scope>
    <source>
        <strain evidence="2 3">CS-K2</strain>
    </source>
</reference>
<protein>
    <submittedName>
        <fullName evidence="2">Uncharacterized protein</fullName>
    </submittedName>
</protein>
<feature type="transmembrane region" description="Helical" evidence="1">
    <location>
        <begin position="36"/>
        <end position="63"/>
    </location>
</feature>
<dbReference type="AlphaFoldDB" id="A0AA86JJW3"/>
<evidence type="ECO:0000313" key="3">
    <source>
        <dbReference type="Proteomes" id="UP001329151"/>
    </source>
</evidence>
<name>A0AA86JJW3_9BURK</name>
<evidence type="ECO:0000256" key="1">
    <source>
        <dbReference type="SAM" id="Phobius"/>
    </source>
</evidence>
<dbReference type="SUPFAM" id="SSF53474">
    <property type="entry name" value="alpha/beta-Hydrolases"/>
    <property type="match status" value="1"/>
</dbReference>